<dbReference type="Pfam" id="PF03372">
    <property type="entry name" value="Exo_endo_phos"/>
    <property type="match status" value="1"/>
</dbReference>
<keyword evidence="4" id="KW-0479">Metal-binding</keyword>
<evidence type="ECO:0000256" key="3">
    <source>
        <dbReference type="ARBA" id="ARBA00022722"/>
    </source>
</evidence>
<dbReference type="PANTHER" id="PTHR15822">
    <property type="entry name" value="TRAF AND TNF RECEPTOR-ASSOCIATED PROTEIN"/>
    <property type="match status" value="1"/>
</dbReference>
<evidence type="ECO:0000259" key="9">
    <source>
        <dbReference type="Pfam" id="PF03372"/>
    </source>
</evidence>
<accession>A0A5K7YXN9</accession>
<dbReference type="GO" id="GO:0005737">
    <property type="term" value="C:cytoplasm"/>
    <property type="evidence" value="ECO:0007669"/>
    <property type="project" value="TreeGrafter"/>
</dbReference>
<dbReference type="GO" id="GO:0006302">
    <property type="term" value="P:double-strand break repair"/>
    <property type="evidence" value="ECO:0007669"/>
    <property type="project" value="TreeGrafter"/>
</dbReference>
<feature type="domain" description="Endonuclease/exonuclease/phosphatase" evidence="9">
    <location>
        <begin position="84"/>
        <end position="375"/>
    </location>
</feature>
<dbReference type="InterPro" id="IPR005135">
    <property type="entry name" value="Endo/exonuclease/phosphatase"/>
</dbReference>
<evidence type="ECO:0000256" key="5">
    <source>
        <dbReference type="ARBA" id="ARBA00022763"/>
    </source>
</evidence>
<evidence type="ECO:0000256" key="6">
    <source>
        <dbReference type="ARBA" id="ARBA00022801"/>
    </source>
</evidence>
<dbReference type="InterPro" id="IPR036691">
    <property type="entry name" value="Endo/exonu/phosph_ase_sf"/>
</dbReference>
<evidence type="ECO:0000256" key="4">
    <source>
        <dbReference type="ARBA" id="ARBA00022723"/>
    </source>
</evidence>
<evidence type="ECO:0000256" key="8">
    <source>
        <dbReference type="ARBA" id="ARBA00023204"/>
    </source>
</evidence>
<dbReference type="InterPro" id="IPR051547">
    <property type="entry name" value="TDP2-like"/>
</dbReference>
<keyword evidence="3" id="KW-0540">Nuclease</keyword>
<evidence type="ECO:0000256" key="1">
    <source>
        <dbReference type="ARBA" id="ARBA00001936"/>
    </source>
</evidence>
<dbReference type="GO" id="GO:0070260">
    <property type="term" value="F:5'-tyrosyl-DNA phosphodiesterase activity"/>
    <property type="evidence" value="ECO:0007669"/>
    <property type="project" value="TreeGrafter"/>
</dbReference>
<reference evidence="10 11" key="1">
    <citation type="submission" date="2019-11" db="EMBL/GenBank/DDBJ databases">
        <title>Comparative genomics of hydrocarbon-degrading Desulfosarcina strains.</title>
        <authorList>
            <person name="Watanabe M."/>
            <person name="Kojima H."/>
            <person name="Fukui M."/>
        </authorList>
    </citation>
    <scope>NUCLEOTIDE SEQUENCE [LARGE SCALE GENOMIC DNA]</scope>
    <source>
        <strain evidence="10 11">PP31</strain>
    </source>
</reference>
<dbReference type="GO" id="GO:0004518">
    <property type="term" value="F:nuclease activity"/>
    <property type="evidence" value="ECO:0007669"/>
    <property type="project" value="UniProtKB-KW"/>
</dbReference>
<comment type="cofactor">
    <cofactor evidence="2">
        <name>Mg(2+)</name>
        <dbReference type="ChEBI" id="CHEBI:18420"/>
    </cofactor>
</comment>
<proteinExistence type="predicted"/>
<evidence type="ECO:0000256" key="7">
    <source>
        <dbReference type="ARBA" id="ARBA00022842"/>
    </source>
</evidence>
<dbReference type="Proteomes" id="UP000427769">
    <property type="component" value="Chromosome"/>
</dbReference>
<evidence type="ECO:0000313" key="11">
    <source>
        <dbReference type="Proteomes" id="UP000427769"/>
    </source>
</evidence>
<sequence length="397" mass="44109">MLNSLHKLKLMLIWFVVAGLICPLSSAIAKKGGNHKTQVKVMTRNLYLGADIFRVVEAAQTNPSSIPYVVAAVFETVQDTNFYDRAEALADEVLKTKPDAIGIQEASTYYTQTPGDSFSDNPTQATDVFIDFYTVLNDALEARGLYYDAYAVTNADIELPMVDMQSKTGLSDVRLVDHDMILVKRPLASQLVVKGNYAAQLGLDVGGTPVAFTRGYLVVDLNIKGEAFRFVNTHLEIRSVPGSVFRYFQNLQMQELLGTIGYLPFWGPKQVIMVGDFNSSPDDESGSYEGLDYVPPYMQAVEAGYLDSWLLQKKYDDGYTSGFDEYVSDPTAELTTRIDHIFVGPNGYKIEKVKSIVVGDDGKDMTPNGLWPSDHAGVVAKMKFSQKHRVPRVKPRY</sequence>
<keyword evidence="5" id="KW-0227">DNA damage</keyword>
<organism evidence="10 11">
    <name type="scientific">Desulfosarcina widdelii</name>
    <dbReference type="NCBI Taxonomy" id="947919"/>
    <lineage>
        <taxon>Bacteria</taxon>
        <taxon>Pseudomonadati</taxon>
        <taxon>Thermodesulfobacteriota</taxon>
        <taxon>Desulfobacteria</taxon>
        <taxon>Desulfobacterales</taxon>
        <taxon>Desulfosarcinaceae</taxon>
        <taxon>Desulfosarcina</taxon>
    </lineage>
</organism>
<name>A0A5K7YXN9_9BACT</name>
<keyword evidence="8" id="KW-0234">DNA repair</keyword>
<dbReference type="KEGG" id="dwd:DSCW_19590"/>
<keyword evidence="11" id="KW-1185">Reference proteome</keyword>
<dbReference type="PANTHER" id="PTHR15822:SF4">
    <property type="entry name" value="TYROSYL-DNA PHOSPHODIESTERASE 2"/>
    <property type="match status" value="1"/>
</dbReference>
<dbReference type="GO" id="GO:0046872">
    <property type="term" value="F:metal ion binding"/>
    <property type="evidence" value="ECO:0007669"/>
    <property type="project" value="UniProtKB-KW"/>
</dbReference>
<evidence type="ECO:0000256" key="2">
    <source>
        <dbReference type="ARBA" id="ARBA00001946"/>
    </source>
</evidence>
<dbReference type="RefSeq" id="WP_170302203.1">
    <property type="nucleotide sequence ID" value="NZ_AP021875.1"/>
</dbReference>
<evidence type="ECO:0000313" key="10">
    <source>
        <dbReference type="EMBL" id="BBO74542.1"/>
    </source>
</evidence>
<dbReference type="SUPFAM" id="SSF56219">
    <property type="entry name" value="DNase I-like"/>
    <property type="match status" value="1"/>
</dbReference>
<keyword evidence="6" id="KW-0378">Hydrolase</keyword>
<dbReference type="EMBL" id="AP021875">
    <property type="protein sequence ID" value="BBO74542.1"/>
    <property type="molecule type" value="Genomic_DNA"/>
</dbReference>
<comment type="cofactor">
    <cofactor evidence="1">
        <name>Mn(2+)</name>
        <dbReference type="ChEBI" id="CHEBI:29035"/>
    </cofactor>
</comment>
<dbReference type="AlphaFoldDB" id="A0A5K7YXN9"/>
<dbReference type="GO" id="GO:0003697">
    <property type="term" value="F:single-stranded DNA binding"/>
    <property type="evidence" value="ECO:0007669"/>
    <property type="project" value="TreeGrafter"/>
</dbReference>
<gene>
    <name evidence="10" type="ORF">DSCW_19590</name>
</gene>
<keyword evidence="7" id="KW-0460">Magnesium</keyword>
<dbReference type="Gene3D" id="3.60.10.10">
    <property type="entry name" value="Endonuclease/exonuclease/phosphatase"/>
    <property type="match status" value="1"/>
</dbReference>
<protein>
    <recommendedName>
        <fullName evidence="9">Endonuclease/exonuclease/phosphatase domain-containing protein</fullName>
    </recommendedName>
</protein>